<dbReference type="Gene3D" id="2.60.40.1240">
    <property type="match status" value="1"/>
</dbReference>
<name>A0A931C524_9ACTN</name>
<dbReference type="EMBL" id="JADQTO010000002">
    <property type="protein sequence ID" value="MBG0560752.1"/>
    <property type="molecule type" value="Genomic_DNA"/>
</dbReference>
<dbReference type="Pfam" id="PF11611">
    <property type="entry name" value="DUF4352"/>
    <property type="match status" value="1"/>
</dbReference>
<dbReference type="Proteomes" id="UP000598146">
    <property type="component" value="Unassembled WGS sequence"/>
</dbReference>
<keyword evidence="1" id="KW-0732">Signal</keyword>
<evidence type="ECO:0000259" key="3">
    <source>
        <dbReference type="Pfam" id="PF11611"/>
    </source>
</evidence>
<dbReference type="InterPro" id="IPR029050">
    <property type="entry name" value="Immunoprotect_excell_Ig-like"/>
</dbReference>
<gene>
    <name evidence="4" type="ORF">I4J89_04635</name>
</gene>
<organism evidence="4 5">
    <name type="scientific">Actinoplanes aureus</name>
    <dbReference type="NCBI Taxonomy" id="2792083"/>
    <lineage>
        <taxon>Bacteria</taxon>
        <taxon>Bacillati</taxon>
        <taxon>Actinomycetota</taxon>
        <taxon>Actinomycetes</taxon>
        <taxon>Micromonosporales</taxon>
        <taxon>Micromonosporaceae</taxon>
        <taxon>Actinoplanes</taxon>
    </lineage>
</organism>
<dbReference type="AlphaFoldDB" id="A0A931C524"/>
<proteinExistence type="predicted"/>
<sequence>MDGQRGRHSAALPFQPLGDTVTYAPHRSATARAVPSRDHASEARALRWKIRIWIAGGVVMTLALIGFGVWAVVTADRRPATMGRHVPNGAVAGNFEFAVTSLRCGVSSVGPDDLQQLPGGQFCLLGVTVKNTGTEPELFDSGAQRVYDANGVAYAVADQAAVFLNDRSPTLLNEILPGDTVAGVLPFDVPTDAQLSEVSVHGSMSTPGVRMTLPPVQ</sequence>
<keyword evidence="5" id="KW-1185">Reference proteome</keyword>
<protein>
    <submittedName>
        <fullName evidence="4">DUF4352 domain-containing protein</fullName>
    </submittedName>
</protein>
<dbReference type="RefSeq" id="WP_196412552.1">
    <property type="nucleotide sequence ID" value="NZ_JADQTO010000002.1"/>
</dbReference>
<keyword evidence="2" id="KW-1133">Transmembrane helix</keyword>
<feature type="transmembrane region" description="Helical" evidence="2">
    <location>
        <begin position="52"/>
        <end position="73"/>
    </location>
</feature>
<evidence type="ECO:0000256" key="1">
    <source>
        <dbReference type="ARBA" id="ARBA00022729"/>
    </source>
</evidence>
<evidence type="ECO:0000313" key="5">
    <source>
        <dbReference type="Proteomes" id="UP000598146"/>
    </source>
</evidence>
<feature type="domain" description="DUF4352" evidence="3">
    <location>
        <begin position="92"/>
        <end position="204"/>
    </location>
</feature>
<accession>A0A931C524</accession>
<keyword evidence="2" id="KW-0812">Transmembrane</keyword>
<comment type="caution">
    <text evidence="4">The sequence shown here is derived from an EMBL/GenBank/DDBJ whole genome shotgun (WGS) entry which is preliminary data.</text>
</comment>
<keyword evidence="2" id="KW-0472">Membrane</keyword>
<reference evidence="4" key="1">
    <citation type="submission" date="2020-11" db="EMBL/GenBank/DDBJ databases">
        <title>Isolation and identification of active actinomycetes.</title>
        <authorList>
            <person name="Sun X."/>
        </authorList>
    </citation>
    <scope>NUCLEOTIDE SEQUENCE</scope>
    <source>
        <strain evidence="4">NEAU-A11</strain>
    </source>
</reference>
<evidence type="ECO:0000313" key="4">
    <source>
        <dbReference type="EMBL" id="MBG0560752.1"/>
    </source>
</evidence>
<evidence type="ECO:0000256" key="2">
    <source>
        <dbReference type="SAM" id="Phobius"/>
    </source>
</evidence>
<dbReference type="InterPro" id="IPR029051">
    <property type="entry name" value="DUF4352"/>
</dbReference>